<evidence type="ECO:0000313" key="8">
    <source>
        <dbReference type="EMBL" id="EAT15568.1"/>
    </source>
</evidence>
<keyword evidence="3" id="KW-0472">Membrane</keyword>
<dbReference type="AlphaFoldDB" id="Q1JZJ9"/>
<name>Q1JZJ9_DESA6</name>
<evidence type="ECO:0000256" key="4">
    <source>
        <dbReference type="ARBA" id="ARBA00023139"/>
    </source>
</evidence>
<dbReference type="InterPro" id="IPR008816">
    <property type="entry name" value="Gly_zipper_2TM_dom"/>
</dbReference>
<feature type="chain" id="PRO_5004192339" evidence="6">
    <location>
        <begin position="24"/>
        <end position="150"/>
    </location>
</feature>
<feature type="signal peptide" evidence="6">
    <location>
        <begin position="1"/>
        <end position="23"/>
    </location>
</feature>
<comment type="caution">
    <text evidence="8">The sequence shown here is derived from an EMBL/GenBank/DDBJ whole genome shotgun (WGS) entry which is preliminary data.</text>
</comment>
<dbReference type="Pfam" id="PF05433">
    <property type="entry name" value="Rick_17kDa_Anti"/>
    <property type="match status" value="1"/>
</dbReference>
<dbReference type="PANTHER" id="PTHR35603">
    <property type="match status" value="1"/>
</dbReference>
<dbReference type="PROSITE" id="PS51257">
    <property type="entry name" value="PROKAR_LIPOPROTEIN"/>
    <property type="match status" value="1"/>
</dbReference>
<dbReference type="OrthoDB" id="5298161at2"/>
<dbReference type="PANTHER" id="PTHR35603:SF1">
    <property type="entry name" value="OUTER MEMBRANE LIPOPROTEIN SLYB"/>
    <property type="match status" value="1"/>
</dbReference>
<dbReference type="GO" id="GO:0009279">
    <property type="term" value="C:cell outer membrane"/>
    <property type="evidence" value="ECO:0007669"/>
    <property type="project" value="UniProtKB-SubCell"/>
</dbReference>
<proteinExistence type="predicted"/>
<dbReference type="RefSeq" id="WP_006000460.1">
    <property type="nucleotide sequence ID" value="NZ_AAEW02000009.1"/>
</dbReference>
<keyword evidence="5" id="KW-0449">Lipoprotein</keyword>
<keyword evidence="9" id="KW-1185">Reference proteome</keyword>
<evidence type="ECO:0000259" key="7">
    <source>
        <dbReference type="Pfam" id="PF05433"/>
    </source>
</evidence>
<keyword evidence="4" id="KW-0564">Palmitate</keyword>
<evidence type="ECO:0000256" key="5">
    <source>
        <dbReference type="ARBA" id="ARBA00023288"/>
    </source>
</evidence>
<reference evidence="8" key="1">
    <citation type="submission" date="2006-05" db="EMBL/GenBank/DDBJ databases">
        <title>Annotation of the draft genome assembly of Desulfuromonas acetoxidans DSM 684.</title>
        <authorList>
            <consortium name="US DOE Joint Genome Institute (JGI-ORNL)"/>
            <person name="Larimer F."/>
            <person name="Land M."/>
            <person name="Hauser L."/>
        </authorList>
    </citation>
    <scope>NUCLEOTIDE SEQUENCE [LARGE SCALE GENOMIC DNA]</scope>
    <source>
        <strain evidence="8">DSM 684</strain>
    </source>
</reference>
<evidence type="ECO:0000256" key="2">
    <source>
        <dbReference type="ARBA" id="ARBA00022729"/>
    </source>
</evidence>
<comment type="subcellular location">
    <subcellularLocation>
        <location evidence="1">Cell outer membrane</location>
        <topology evidence="1">Lipid-anchor</topology>
    </subcellularLocation>
</comment>
<keyword evidence="2 6" id="KW-0732">Signal</keyword>
<dbReference type="EMBL" id="AAEW02000009">
    <property type="protein sequence ID" value="EAT15568.1"/>
    <property type="molecule type" value="Genomic_DNA"/>
</dbReference>
<evidence type="ECO:0000256" key="6">
    <source>
        <dbReference type="SAM" id="SignalP"/>
    </source>
</evidence>
<sequence>MRFFSIILMALVLIMAGCAPRQSGNVYSRSQAQQQLSVYYGTVLVVNTVTIEGTQTGLGTVAGGVVGGIAGNTVGGGHGRALATAVGAIGGALVGSAVEEGTTRQNGVELTVELDSGEVIAVVQEADDYYAVGDRVRIIRGPGGVTRVRQ</sequence>
<accession>Q1JZJ9</accession>
<feature type="domain" description="Glycine zipper 2TM" evidence="7">
    <location>
        <begin position="58"/>
        <end position="99"/>
    </location>
</feature>
<evidence type="ECO:0000313" key="9">
    <source>
        <dbReference type="Proteomes" id="UP000005695"/>
    </source>
</evidence>
<protein>
    <submittedName>
        <fullName evidence="8">17 kDa surface antigen</fullName>
    </submittedName>
</protein>
<gene>
    <name evidence="8" type="ORF">Dace_1430</name>
</gene>
<reference evidence="8" key="2">
    <citation type="submission" date="2006-05" db="EMBL/GenBank/DDBJ databases">
        <title>Sequencing of the draft genome and assembly of Desulfuromonas acetoxidans DSM 684.</title>
        <authorList>
            <consortium name="US DOE Joint Genome Institute (JGI-PGF)"/>
            <person name="Copeland A."/>
            <person name="Lucas S."/>
            <person name="Lapidus A."/>
            <person name="Barry K."/>
            <person name="Detter J.C."/>
            <person name="Glavina del Rio T."/>
            <person name="Hammon N."/>
            <person name="Israni S."/>
            <person name="Dalin E."/>
            <person name="Tice H."/>
            <person name="Bruce D."/>
            <person name="Pitluck S."/>
            <person name="Richardson P."/>
        </authorList>
    </citation>
    <scope>NUCLEOTIDE SEQUENCE [LARGE SCALE GENOMIC DNA]</scope>
    <source>
        <strain evidence="8">DSM 684</strain>
    </source>
</reference>
<dbReference type="InterPro" id="IPR051407">
    <property type="entry name" value="Bact_OM_lipoprot/Surf_antigen"/>
</dbReference>
<organism evidence="8 9">
    <name type="scientific">Desulfuromonas acetoxidans (strain DSM 684 / 11070)</name>
    <dbReference type="NCBI Taxonomy" id="281689"/>
    <lineage>
        <taxon>Bacteria</taxon>
        <taxon>Pseudomonadati</taxon>
        <taxon>Thermodesulfobacteriota</taxon>
        <taxon>Desulfuromonadia</taxon>
        <taxon>Desulfuromonadales</taxon>
        <taxon>Desulfuromonadaceae</taxon>
        <taxon>Desulfuromonas</taxon>
    </lineage>
</organism>
<evidence type="ECO:0000256" key="1">
    <source>
        <dbReference type="ARBA" id="ARBA00004459"/>
    </source>
</evidence>
<dbReference type="Proteomes" id="UP000005695">
    <property type="component" value="Unassembled WGS sequence"/>
</dbReference>
<evidence type="ECO:0000256" key="3">
    <source>
        <dbReference type="ARBA" id="ARBA00023136"/>
    </source>
</evidence>